<accession>A0A076LFH9</accession>
<dbReference type="InterPro" id="IPR007742">
    <property type="entry name" value="NosD_dom"/>
</dbReference>
<dbReference type="Gene3D" id="2.160.20.10">
    <property type="entry name" value="Single-stranded right-handed beta-helix, Pectin lyase-like"/>
    <property type="match status" value="1"/>
</dbReference>
<evidence type="ECO:0000259" key="2">
    <source>
        <dbReference type="Pfam" id="PF05124"/>
    </source>
</evidence>
<dbReference type="InterPro" id="IPR022441">
    <property type="entry name" value="Para_beta_helix_rpt-2"/>
</dbReference>
<reference evidence="3 4" key="1">
    <citation type="journal article" date="2015" name="Int. J. Syst. Evol. Microbiol.">
        <title>M ethanocaldococcus bathoardescens sp. nov., a hyperthermophilic methanogen isolated from a volcanically active deep-sea hydrothermal vent.</title>
        <authorList>
            <person name="Stewart L.C."/>
            <person name="Jung J.H."/>
            <person name="Kim Y.T."/>
            <person name="Kwon S.W."/>
            <person name="Park C.S."/>
            <person name="Holden J.F."/>
        </authorList>
    </citation>
    <scope>NUCLEOTIDE SEQUENCE [LARGE SCALE GENOMIC DNA]</scope>
    <source>
        <strain evidence="3 4">JH146</strain>
    </source>
</reference>
<dbReference type="GeneID" id="31862388"/>
<dbReference type="InterPro" id="IPR012334">
    <property type="entry name" value="Pectin_lyas_fold"/>
</dbReference>
<dbReference type="EMBL" id="CP009149">
    <property type="protein sequence ID" value="AIJ05208.1"/>
    <property type="molecule type" value="Genomic_DNA"/>
</dbReference>
<dbReference type="KEGG" id="mjh:JH146_0358"/>
<proteinExistence type="predicted"/>
<name>A0A076LFH9_9EURY</name>
<evidence type="ECO:0008006" key="5">
    <source>
        <dbReference type="Google" id="ProtNLM"/>
    </source>
</evidence>
<organism evidence="3 4">
    <name type="scientific">Methanocaldococcus bathoardescens</name>
    <dbReference type="NCBI Taxonomy" id="1301915"/>
    <lineage>
        <taxon>Archaea</taxon>
        <taxon>Methanobacteriati</taxon>
        <taxon>Methanobacteriota</taxon>
        <taxon>Methanomada group</taxon>
        <taxon>Methanococci</taxon>
        <taxon>Methanococcales</taxon>
        <taxon>Methanocaldococcaceae</taxon>
        <taxon>Methanocaldococcus</taxon>
    </lineage>
</organism>
<dbReference type="InterPro" id="IPR011050">
    <property type="entry name" value="Pectin_lyase_fold/virulence"/>
</dbReference>
<dbReference type="InterPro" id="IPR022651">
    <property type="entry name" value="S_layer_C"/>
</dbReference>
<dbReference type="NCBIfam" id="TIGR03804">
    <property type="entry name" value="para_beta_helix"/>
    <property type="match status" value="2"/>
</dbReference>
<dbReference type="RefSeq" id="WP_081874449.1">
    <property type="nucleotide sequence ID" value="NZ_CP009149.1"/>
</dbReference>
<sequence>MKRHLLILLTILALGMVGSVCGATYINSLPYTINQSGYYILNTSCTNLTTTAITINADNVVLDGNGKVLDGNNAGFTYGVYVNGHKNIIINNLVVSEFIHGIYLDSSSHNTITNISVLNNNVEGIYLKDSSNNTIINVTTLNSGSNGICLEYSSNNKISDANVLDGINLWHSSNNTITNVNFLNSKSGISLDSSSNNNIIYLNNFINNTYWDILISNSHNNIFHSPTPINYTYNGQTYTNYLGNYYSDYTGNDSDGDGIGDTAYVINLNNNDSYPLIAPVGKYIIDNKPDEIYSDVAQDIKSEKIKEIVHKAKIIIGSEIDNNLSAKCLKNTTELINQPLTITEDCILVGGPVANPLVKKYMWTFPVKITNDYPGKNRGVIQKQIINGHLVILLAGSDRWGTKAAVEYFKQLDDIPDEPIFVEWRDGKAVKIEKP</sequence>
<dbReference type="SMART" id="SM00710">
    <property type="entry name" value="PbH1"/>
    <property type="match status" value="5"/>
</dbReference>
<dbReference type="Pfam" id="PF05048">
    <property type="entry name" value="NosD"/>
    <property type="match status" value="1"/>
</dbReference>
<feature type="domain" description="S-layer protein outer" evidence="2">
    <location>
        <begin position="344"/>
        <end position="408"/>
    </location>
</feature>
<keyword evidence="4" id="KW-1185">Reference proteome</keyword>
<dbReference type="InterPro" id="IPR006454">
    <property type="entry name" value="S_layer_MJ"/>
</dbReference>
<dbReference type="AlphaFoldDB" id="A0A076LFH9"/>
<feature type="domain" description="Periplasmic copper-binding protein NosD beta helix" evidence="1">
    <location>
        <begin position="65"/>
        <end position="251"/>
    </location>
</feature>
<dbReference type="Proteomes" id="UP000028781">
    <property type="component" value="Chromosome"/>
</dbReference>
<dbReference type="STRING" id="1301915.JH146_0358"/>
<dbReference type="OrthoDB" id="62381at2157"/>
<dbReference type="SUPFAM" id="SSF51126">
    <property type="entry name" value="Pectin lyase-like"/>
    <property type="match status" value="1"/>
</dbReference>
<protein>
    <recommendedName>
        <fullName evidence="5">Periplasmic copper-binding protein NosD beta helix domain-containing protein</fullName>
    </recommendedName>
</protein>
<evidence type="ECO:0000313" key="4">
    <source>
        <dbReference type="Proteomes" id="UP000028781"/>
    </source>
</evidence>
<evidence type="ECO:0000259" key="1">
    <source>
        <dbReference type="Pfam" id="PF05048"/>
    </source>
</evidence>
<dbReference type="InterPro" id="IPR006626">
    <property type="entry name" value="PbH1"/>
</dbReference>
<evidence type="ECO:0000313" key="3">
    <source>
        <dbReference type="EMBL" id="AIJ05208.1"/>
    </source>
</evidence>
<dbReference type="Pfam" id="PF05124">
    <property type="entry name" value="S_layer_C"/>
    <property type="match status" value="1"/>
</dbReference>
<gene>
    <name evidence="3" type="ORF">JH146_0358</name>
</gene>
<dbReference type="HOGENOM" id="CLU_055578_0_0_2"/>
<dbReference type="NCBIfam" id="TIGR01564">
    <property type="entry name" value="S_layer_MJ"/>
    <property type="match status" value="1"/>
</dbReference>